<evidence type="ECO:0000313" key="2">
    <source>
        <dbReference type="Proteomes" id="UP000004931"/>
    </source>
</evidence>
<name>A0Y9E1_9GAMM</name>
<evidence type="ECO:0008006" key="3">
    <source>
        <dbReference type="Google" id="ProtNLM"/>
    </source>
</evidence>
<dbReference type="OrthoDB" id="8525200at2"/>
<protein>
    <recommendedName>
        <fullName evidence="3">DUF484 domain-containing protein</fullName>
    </recommendedName>
</protein>
<dbReference type="STRING" id="247633.GP2143_15856"/>
<dbReference type="AlphaFoldDB" id="A0Y9E1"/>
<organism evidence="1 2">
    <name type="scientific">marine gamma proteobacterium HTCC2143</name>
    <dbReference type="NCBI Taxonomy" id="247633"/>
    <lineage>
        <taxon>Bacteria</taxon>
        <taxon>Pseudomonadati</taxon>
        <taxon>Pseudomonadota</taxon>
        <taxon>Gammaproteobacteria</taxon>
        <taxon>Cellvibrionales</taxon>
        <taxon>Spongiibacteraceae</taxon>
        <taxon>BD1-7 clade</taxon>
    </lineage>
</organism>
<keyword evidence="2" id="KW-1185">Reference proteome</keyword>
<dbReference type="Pfam" id="PF04340">
    <property type="entry name" value="DUF484"/>
    <property type="match status" value="1"/>
</dbReference>
<reference evidence="1 2" key="1">
    <citation type="journal article" date="2010" name="J. Bacteriol.">
        <title>Genome sequence of the oligotrophic marine Gammaproteobacterium HTCC2143, isolated from the Oregon Coast.</title>
        <authorList>
            <person name="Oh H.M."/>
            <person name="Kang I."/>
            <person name="Ferriera S."/>
            <person name="Giovannoni S.J."/>
            <person name="Cho J.C."/>
        </authorList>
    </citation>
    <scope>NUCLEOTIDE SEQUENCE [LARGE SCALE GENOMIC DNA]</scope>
    <source>
        <strain evidence="1 2">HTCC2143</strain>
    </source>
</reference>
<dbReference type="InterPro" id="IPR029016">
    <property type="entry name" value="GAF-like_dom_sf"/>
</dbReference>
<dbReference type="eggNOG" id="COG3159">
    <property type="taxonomic scope" value="Bacteria"/>
</dbReference>
<dbReference type="Gene3D" id="3.30.450.40">
    <property type="match status" value="1"/>
</dbReference>
<evidence type="ECO:0000313" key="1">
    <source>
        <dbReference type="EMBL" id="EAW32745.1"/>
    </source>
</evidence>
<dbReference type="PANTHER" id="PTHR38765">
    <property type="entry name" value="DUF484 DOMAIN-CONTAINING PROTEIN"/>
    <property type="match status" value="1"/>
</dbReference>
<comment type="caution">
    <text evidence="1">The sequence shown here is derived from an EMBL/GenBank/DDBJ whole genome shotgun (WGS) entry which is preliminary data.</text>
</comment>
<dbReference type="PANTHER" id="PTHR38765:SF1">
    <property type="entry name" value="DUF484 DOMAIN-CONTAINING PROTEIN"/>
    <property type="match status" value="1"/>
</dbReference>
<gene>
    <name evidence="1" type="ORF">GP2143_15856</name>
</gene>
<accession>A0Y9E1</accession>
<proteinExistence type="predicted"/>
<dbReference type="EMBL" id="AAVT01000001">
    <property type="protein sequence ID" value="EAW32745.1"/>
    <property type="molecule type" value="Genomic_DNA"/>
</dbReference>
<dbReference type="Proteomes" id="UP000004931">
    <property type="component" value="Unassembled WGS sequence"/>
</dbReference>
<sequence length="231" mass="25456">MAELAEHSNDHDITEEQVAHFLKSHSGFFLKHDDLLVDLTLAHDSGHAVSLLERQVSLLRERNVDMRDRLNSLLDSAKTNGHLFEKTKQLVLALIDAQSLDAIVNTFNRSLLSDFVVDFSSMTLFGDAAQHDSTLSRMVPVDTAYATIPGLLKSNGTTAGVLRPEELQFLFSEQADQISSAAVVALNHTKPLGVLAIGSKDPDHFSSDMGTLFLEYIAEVLNRVLPQHLQP</sequence>
<dbReference type="InterPro" id="IPR007435">
    <property type="entry name" value="DUF484"/>
</dbReference>